<protein>
    <submittedName>
        <fullName evidence="1">Uncharacterized protein</fullName>
    </submittedName>
</protein>
<organism evidence="1 2">
    <name type="scientific">Yersinia phage vB_Yru_GN1</name>
    <dbReference type="NCBI Taxonomy" id="3074381"/>
    <lineage>
        <taxon>Viruses</taxon>
        <taxon>Duplodnaviria</taxon>
        <taxon>Heunggongvirae</taxon>
        <taxon>Uroviricota</taxon>
        <taxon>Caudoviricetes</taxon>
        <taxon>Caudoviricetes incertae sedis</taxon>
        <taxon>Sepahanvirus</taxon>
        <taxon>Sepahanvirus vB-Yru-GN1</taxon>
    </lineage>
</organism>
<name>A0AA86MGX8_9CAUD</name>
<dbReference type="EMBL" id="LC779065">
    <property type="protein sequence ID" value="BES79930.1"/>
    <property type="molecule type" value="Genomic_DNA"/>
</dbReference>
<evidence type="ECO:0000313" key="2">
    <source>
        <dbReference type="Proteomes" id="UP001304813"/>
    </source>
</evidence>
<dbReference type="Proteomes" id="UP001304813">
    <property type="component" value="Segment"/>
</dbReference>
<keyword evidence="2" id="KW-1185">Reference proteome</keyword>
<sequence>MNIFYLDHDPKNAAIFHCDRHVNKMIIELAQIMSINHRFLDGITIKNGRSVTYLMEDPQMEEVLYKVNRLHLYHPSTKWNRLSIDNYKWTFELFKELCNEYQYRYGKIHSVWIRFKDVLINPPNNLSEGKLTKPNYAFSGLKECIVDDPVESYRNYYVTKRHKFNMKWTGRATPSWFIDRIHEE</sequence>
<proteinExistence type="predicted"/>
<accession>A0AA86MGX8</accession>
<reference evidence="1 2" key="1">
    <citation type="submission" date="2023-09" db="EMBL/GenBank/DDBJ databases">
        <title>Analysis of phage genome (vB_Yru_GN1) of the bacterium (Yersinia ruckeri).</title>
        <authorList>
            <person name="Ganjoor M.S."/>
            <person name="Bouzari M."/>
            <person name="Soleimani-Delfan A."/>
        </authorList>
    </citation>
    <scope>NUCLEOTIDE SEQUENCE [LARGE SCALE GENOMIC DNA]</scope>
    <source>
        <strain evidence="2">vB_Yru_GN1</strain>
    </source>
</reference>
<evidence type="ECO:0000313" key="1">
    <source>
        <dbReference type="EMBL" id="BES79930.1"/>
    </source>
</evidence>